<dbReference type="EMBL" id="NTXF01000071">
    <property type="protein sequence ID" value="PEX42902.1"/>
    <property type="molecule type" value="Genomic_DNA"/>
</dbReference>
<dbReference type="Gene3D" id="2.60.120.240">
    <property type="entry name" value="Protective antigen, heptamerisation domain"/>
    <property type="match status" value="1"/>
</dbReference>
<evidence type="ECO:0000256" key="2">
    <source>
        <dbReference type="SAM" id="MobiDB-lite"/>
    </source>
</evidence>
<dbReference type="Pfam" id="PF17475">
    <property type="entry name" value="Binary_toxB_2"/>
    <property type="match status" value="1"/>
</dbReference>
<organism evidence="5 6">
    <name type="scientific">Bacillus thuringiensis</name>
    <dbReference type="NCBI Taxonomy" id="1428"/>
    <lineage>
        <taxon>Bacteria</taxon>
        <taxon>Bacillati</taxon>
        <taxon>Bacillota</taxon>
        <taxon>Bacilli</taxon>
        <taxon>Bacillales</taxon>
        <taxon>Bacillaceae</taxon>
        <taxon>Bacillus</taxon>
        <taxon>Bacillus cereus group</taxon>
    </lineage>
</organism>
<dbReference type="SUPFAM" id="SSF56988">
    <property type="entry name" value="Anthrax protective antigen"/>
    <property type="match status" value="2"/>
</dbReference>
<sequence length="1582" mass="180343">MATTNSVSQNSFDLAPLGLYGVFYKNALFQDMILGVQGENDGGIFHFMSPQKYQSDLHRTSFESARWVGRLKISEAGDYLFSSSDKWRSCMKIWKQVTFQVSPDVLKQMTCTEDKDNKIYKIPEKTDPNAKNAFRVTCKQGVYQVLKEDNEDDNWNVEIRVPKASNGKTYSGTISYLMQQGDLTGHLEKGIYKIRVEYMPLIPIVANENIFTLYWQTPTILKKSGGDPAKNTVIPTKNLRGPDLSDSDYLPTHITDNLFNSKQYIILDSEEIQSLVSSNQHPETPTNVSYNRISADTKLTDEPNTDESKGAGEAINITLDQLKAMTLIQNRIKQIGNDQNVMEEQMKRWAKARKDQDTAFNVETMIQLVWKDEAPKFIQQLKDSLSILQKQTSKNLISTLRDLIKDVNPQTNDFKLELLEKFISELDTFSKEESTLMKKSLKLSSTVSTLKTTLGNMKELHPSQKQTSVAAKAAWNKEYVNNEDPKKNLDPDYDVTNPHAYHADANNDGITNYNSMHGFTVTPDGQIQPYGMRKDLPTYYCNYRLKSTTGDPFTDTNKLISERLSNISKLARNPLVAAYPHINVNMVGFQLIPEITKTEGVAKTYEFSVSNSRTDSQTTSTGQTHGTEEAIHGEISISETPSIGGGGSKSWSNSLSNEMSTSNTIEVNTTNGQNESTSFQKSFNTANYAIFNGLITYRNSGTAGVSKLLPTFNLNYHDGNKMEPLVTVKPAKDGGAEVGLLQPDASYPSDEQKGPLVIKSTDAFNANQIQVSQTQFHAILSGRPMSLSLLQYDGYIPDGEPTFKTQWVQNLDKIQEHTAHLTLITPEGDMYDRRIAAPRENDLGYKGINPDKQLGKHPFSYVDIDKAHRLTIGEAITLAFSDDPSQKFVKKNKNGIKYDLQSKNVKITMSRQTKEALKKQLDFAKTEIEETRFHLKKLDWEETEQNKKIENEFKTLQMKDEDRKEWLYNFYQNKPIQKKLETLEQNKQFIEDQIDHIKPKSLQLPVADVEQLQTQLDKIKDEIDKLGEEQEGYKEKMDNLLRQAGKMLKQKQIDDWTKKITKKIANMDLVQEWIQKQRITGEFYLDEMKKTLKKKNFYDYELLQGMRLIIQIPPLVTATFKNATTKDKNTYQELYLKNHFLQEKLKYRIKLRPPSSTTKSTDAPELGSFIPATEKNVFGYKEGVLEPNAEQNTKIPHLSNNDRIEVWIQKDGEKEYNLLISKTVGQIPGFRADKPKVDTRKLTKNFTFQTFKVDWSYPKACNGVVLSIPSPEILKEFLSFILEVTDLTTNKTASYGPVLASEIRKNIVPEKNAAKQSCTFDFSLFKDFDMKKNYWGYTFTLKGKLDEAVPSGWEKQQPGSCHKDEKDKMKNCATLVPTFKEPRTIELCKQIFPGKMFSLEQYMIAFKNKGTLSNPLTNQKSKVNGEHVTFNSVYPEFVIERQGTLSNHPLLLAGIKKVTCTFKNTKKTEVITPTDTQFTMENNALHVRFNTKIDVTQKEEPDGWQVVREVSKGALLNFLIPSAVENIKHEYNKYSTYSAEVDGLIQSDKRDKTMKIQITVDKDILTDNNHEDQMFTIFETKI</sequence>
<protein>
    <submittedName>
        <fullName evidence="5">Uncharacterized protein</fullName>
    </submittedName>
</protein>
<evidence type="ECO:0000259" key="4">
    <source>
        <dbReference type="Pfam" id="PF17475"/>
    </source>
</evidence>
<dbReference type="InterPro" id="IPR037149">
    <property type="entry name" value="PA_heptamer_dom_sf"/>
</dbReference>
<evidence type="ECO:0000313" key="6">
    <source>
        <dbReference type="Proteomes" id="UP000220502"/>
    </source>
</evidence>
<feature type="domain" description="Protective antigen Ca-binding" evidence="3">
    <location>
        <begin position="504"/>
        <end position="577"/>
    </location>
</feature>
<dbReference type="Proteomes" id="UP000220502">
    <property type="component" value="Unassembled WGS sequence"/>
</dbReference>
<dbReference type="Gene3D" id="3.10.20.110">
    <property type="match status" value="1"/>
</dbReference>
<feature type="region of interest" description="Disordered" evidence="2">
    <location>
        <begin position="612"/>
        <end position="657"/>
    </location>
</feature>
<accession>A0ABD6SK90</accession>
<dbReference type="Pfam" id="PF03495">
    <property type="entry name" value="Binary_toxB"/>
    <property type="match status" value="1"/>
</dbReference>
<dbReference type="InterPro" id="IPR027439">
    <property type="entry name" value="PA_heptamer_dom"/>
</dbReference>
<dbReference type="Gene3D" id="3.90.182.10">
    <property type="entry name" value="Toxin - Anthrax Protective Antigen,domain 1"/>
    <property type="match status" value="2"/>
</dbReference>
<reference evidence="5 6" key="1">
    <citation type="submission" date="2017-09" db="EMBL/GenBank/DDBJ databases">
        <title>Large-scale bioinformatics analysis of Bacillus genomes uncovers conserved roles of natural products in bacterial physiology.</title>
        <authorList>
            <consortium name="Agbiome Team Llc"/>
            <person name="Bleich R.M."/>
            <person name="Kirk G.J."/>
            <person name="Santa Maria K.C."/>
            <person name="Allen S.E."/>
            <person name="Farag S."/>
            <person name="Shank E.A."/>
            <person name="Bowers A."/>
        </authorList>
    </citation>
    <scope>NUCLEOTIDE SEQUENCE [LARGE SCALE GENOMIC DNA]</scope>
    <source>
        <strain evidence="5 6">AFS007900</strain>
    </source>
</reference>
<dbReference type="InterPro" id="IPR035088">
    <property type="entry name" value="PA_Ca-bd"/>
</dbReference>
<feature type="coiled-coil region" evidence="1">
    <location>
        <begin position="907"/>
        <end position="934"/>
    </location>
</feature>
<dbReference type="RefSeq" id="WP_097981485.1">
    <property type="nucleotide sequence ID" value="NZ_NTRM01000032.1"/>
</dbReference>
<name>A0ABD6SK90_BACTU</name>
<feature type="compositionally biased region" description="Low complexity" evidence="2">
    <location>
        <begin position="614"/>
        <end position="625"/>
    </location>
</feature>
<feature type="coiled-coil region" evidence="1">
    <location>
        <begin position="973"/>
        <end position="1043"/>
    </location>
</feature>
<feature type="domain" description="Protective antigen heptamerisation" evidence="4">
    <location>
        <begin position="609"/>
        <end position="784"/>
    </location>
</feature>
<comment type="caution">
    <text evidence="5">The sequence shown here is derived from an EMBL/GenBank/DDBJ whole genome shotgun (WGS) entry which is preliminary data.</text>
</comment>
<evidence type="ECO:0000259" key="3">
    <source>
        <dbReference type="Pfam" id="PF03495"/>
    </source>
</evidence>
<gene>
    <name evidence="5" type="ORF">CN461_30045</name>
</gene>
<keyword evidence="1" id="KW-0175">Coiled coil</keyword>
<proteinExistence type="predicted"/>
<evidence type="ECO:0000256" key="1">
    <source>
        <dbReference type="SAM" id="Coils"/>
    </source>
</evidence>
<evidence type="ECO:0000313" key="5">
    <source>
        <dbReference type="EMBL" id="PEX42902.1"/>
    </source>
</evidence>